<evidence type="ECO:0008006" key="3">
    <source>
        <dbReference type="Google" id="ProtNLM"/>
    </source>
</evidence>
<dbReference type="RefSeq" id="WP_075739097.1">
    <property type="nucleotide sequence ID" value="NZ_CP016076.1"/>
</dbReference>
<dbReference type="InterPro" id="IPR036689">
    <property type="entry name" value="ESAT-6-like_sf"/>
</dbReference>
<organism evidence="1 2">
    <name type="scientific">Actinoalloteichus fjordicus</name>
    <dbReference type="NCBI Taxonomy" id="1612552"/>
    <lineage>
        <taxon>Bacteria</taxon>
        <taxon>Bacillati</taxon>
        <taxon>Actinomycetota</taxon>
        <taxon>Actinomycetes</taxon>
        <taxon>Pseudonocardiales</taxon>
        <taxon>Pseudonocardiaceae</taxon>
        <taxon>Actinoalloteichus</taxon>
    </lineage>
</organism>
<dbReference type="Pfam" id="PF06013">
    <property type="entry name" value="WXG100"/>
    <property type="match status" value="1"/>
</dbReference>
<keyword evidence="2" id="KW-1185">Reference proteome</keyword>
<dbReference type="AlphaFoldDB" id="A0AAC9LAP1"/>
<dbReference type="KEGG" id="acad:UA74_04230"/>
<evidence type="ECO:0000313" key="2">
    <source>
        <dbReference type="Proteomes" id="UP000185511"/>
    </source>
</evidence>
<proteinExistence type="predicted"/>
<gene>
    <name evidence="1" type="ORF">UA74_04230</name>
</gene>
<sequence>MSGGYEVDPAALRTAATGFTSASDSLETARGSLENALSAEGNCWGDDEAGQTFSTEYVPNSEGALEAFVSLVTGLAGLKTNLDASADTWESMDQESADSFRSGT</sequence>
<accession>A0AAC9LAP1</accession>
<name>A0AAC9LAP1_9PSEU</name>
<dbReference type="EMBL" id="CP016076">
    <property type="protein sequence ID" value="APU12925.1"/>
    <property type="molecule type" value="Genomic_DNA"/>
</dbReference>
<evidence type="ECO:0000313" key="1">
    <source>
        <dbReference type="EMBL" id="APU12925.1"/>
    </source>
</evidence>
<dbReference type="Gene3D" id="1.10.287.1060">
    <property type="entry name" value="ESAT-6-like"/>
    <property type="match status" value="1"/>
</dbReference>
<reference evidence="2" key="1">
    <citation type="submission" date="2016-06" db="EMBL/GenBank/DDBJ databases">
        <title>Complete genome sequence of Actinoalloteichus fjordicus DSM 46855 (=ADI127-17), type strain of the new species Actinoalloteichus fjordicus.</title>
        <authorList>
            <person name="Ruckert C."/>
            <person name="Nouioui I."/>
            <person name="Willmese J."/>
            <person name="van Wezel G."/>
            <person name="Klenk H.-P."/>
            <person name="Kalinowski J."/>
            <person name="Zotchev S.B."/>
        </authorList>
    </citation>
    <scope>NUCLEOTIDE SEQUENCE [LARGE SCALE GENOMIC DNA]</scope>
    <source>
        <strain evidence="2">ADI127-7</strain>
    </source>
</reference>
<dbReference type="SUPFAM" id="SSF140453">
    <property type="entry name" value="EsxAB dimer-like"/>
    <property type="match status" value="1"/>
</dbReference>
<dbReference type="Proteomes" id="UP000185511">
    <property type="component" value="Chromosome"/>
</dbReference>
<protein>
    <recommendedName>
        <fullName evidence="3">WXG100 family type VII secretion target</fullName>
    </recommendedName>
</protein>
<dbReference type="InterPro" id="IPR010310">
    <property type="entry name" value="T7SS_ESAT-6-like"/>
</dbReference>